<dbReference type="Pfam" id="PF01928">
    <property type="entry name" value="CYTH"/>
    <property type="match status" value="1"/>
</dbReference>
<organism evidence="2 3">
    <name type="scientific">Aquisphaera giovannonii</name>
    <dbReference type="NCBI Taxonomy" id="406548"/>
    <lineage>
        <taxon>Bacteria</taxon>
        <taxon>Pseudomonadati</taxon>
        <taxon>Planctomycetota</taxon>
        <taxon>Planctomycetia</taxon>
        <taxon>Isosphaerales</taxon>
        <taxon>Isosphaeraceae</taxon>
        <taxon>Aquisphaera</taxon>
    </lineage>
</organism>
<sequence>MSFEIEVKYRGVDHAAIAGRLGELGARPGAVQTQEDSYFNHPGRDFAETGEAFRVRRLVEEGVNRMTYKGPKHAGPTKTREEIEIGAGRGAEEMEKLLRLLDRLGFRHVATIRKRRESFHLDHEGRPLEVVLDRAQGLGDFAEVEAFAASREDLAAAQRAVLSLAATLGLGEVEPRSYLRMALEQGGR</sequence>
<feature type="domain" description="CYTH" evidence="1">
    <location>
        <begin position="2"/>
        <end position="184"/>
    </location>
</feature>
<dbReference type="AlphaFoldDB" id="A0A5B9WCB2"/>
<dbReference type="PANTHER" id="PTHR21028:SF2">
    <property type="entry name" value="CYTH DOMAIN-CONTAINING PROTEIN"/>
    <property type="match status" value="1"/>
</dbReference>
<dbReference type="SMART" id="SM01118">
    <property type="entry name" value="CYTH"/>
    <property type="match status" value="1"/>
</dbReference>
<gene>
    <name evidence="2" type="ORF">OJF2_61720</name>
</gene>
<reference evidence="2 3" key="1">
    <citation type="submission" date="2019-08" db="EMBL/GenBank/DDBJ databases">
        <title>Deep-cultivation of Planctomycetes and their phenomic and genomic characterization uncovers novel biology.</title>
        <authorList>
            <person name="Wiegand S."/>
            <person name="Jogler M."/>
            <person name="Boedeker C."/>
            <person name="Pinto D."/>
            <person name="Vollmers J."/>
            <person name="Rivas-Marin E."/>
            <person name="Kohn T."/>
            <person name="Peeters S.H."/>
            <person name="Heuer A."/>
            <person name="Rast P."/>
            <person name="Oberbeckmann S."/>
            <person name="Bunk B."/>
            <person name="Jeske O."/>
            <person name="Meyerdierks A."/>
            <person name="Storesund J.E."/>
            <person name="Kallscheuer N."/>
            <person name="Luecker S."/>
            <person name="Lage O.M."/>
            <person name="Pohl T."/>
            <person name="Merkel B.J."/>
            <person name="Hornburger P."/>
            <person name="Mueller R.-W."/>
            <person name="Bruemmer F."/>
            <person name="Labrenz M."/>
            <person name="Spormann A.M."/>
            <person name="Op den Camp H."/>
            <person name="Overmann J."/>
            <person name="Amann R."/>
            <person name="Jetten M.S.M."/>
            <person name="Mascher T."/>
            <person name="Medema M.H."/>
            <person name="Devos D.P."/>
            <person name="Kaster A.-K."/>
            <person name="Ovreas L."/>
            <person name="Rohde M."/>
            <person name="Galperin M.Y."/>
            <person name="Jogler C."/>
        </authorList>
    </citation>
    <scope>NUCLEOTIDE SEQUENCE [LARGE SCALE GENOMIC DNA]</scope>
    <source>
        <strain evidence="2 3">OJF2</strain>
    </source>
</reference>
<dbReference type="InterPro" id="IPR023577">
    <property type="entry name" value="CYTH_domain"/>
</dbReference>
<evidence type="ECO:0000313" key="2">
    <source>
        <dbReference type="EMBL" id="QEH37581.1"/>
    </source>
</evidence>
<dbReference type="RefSeq" id="WP_148597118.1">
    <property type="nucleotide sequence ID" value="NZ_CP042997.1"/>
</dbReference>
<dbReference type="EMBL" id="CP042997">
    <property type="protein sequence ID" value="QEH37581.1"/>
    <property type="molecule type" value="Genomic_DNA"/>
</dbReference>
<dbReference type="InterPro" id="IPR008173">
    <property type="entry name" value="Adenylyl_cyclase_CyaB"/>
</dbReference>
<dbReference type="InterPro" id="IPR033469">
    <property type="entry name" value="CYTH-like_dom_sf"/>
</dbReference>
<dbReference type="PANTHER" id="PTHR21028">
    <property type="entry name" value="SI:CH211-156B7.4"/>
    <property type="match status" value="1"/>
</dbReference>
<evidence type="ECO:0000259" key="1">
    <source>
        <dbReference type="PROSITE" id="PS51707"/>
    </source>
</evidence>
<dbReference type="SUPFAM" id="SSF55154">
    <property type="entry name" value="CYTH-like phosphatases"/>
    <property type="match status" value="1"/>
</dbReference>
<proteinExistence type="predicted"/>
<accession>A0A5B9WCB2</accession>
<evidence type="ECO:0000313" key="3">
    <source>
        <dbReference type="Proteomes" id="UP000324233"/>
    </source>
</evidence>
<name>A0A5B9WCB2_9BACT</name>
<dbReference type="PROSITE" id="PS51707">
    <property type="entry name" value="CYTH"/>
    <property type="match status" value="1"/>
</dbReference>
<keyword evidence="3" id="KW-1185">Reference proteome</keyword>
<dbReference type="CDD" id="cd07890">
    <property type="entry name" value="CYTH-like_AC_IV-like"/>
    <property type="match status" value="1"/>
</dbReference>
<dbReference type="OrthoDB" id="269802at2"/>
<dbReference type="NCBIfam" id="TIGR00318">
    <property type="entry name" value="cyaB"/>
    <property type="match status" value="1"/>
</dbReference>
<dbReference type="KEGG" id="agv:OJF2_61720"/>
<protein>
    <submittedName>
        <fullName evidence="2">CYTH domain protein</fullName>
    </submittedName>
</protein>
<dbReference type="Proteomes" id="UP000324233">
    <property type="component" value="Chromosome"/>
</dbReference>
<dbReference type="Gene3D" id="2.40.320.10">
    <property type="entry name" value="Hypothetical Protein Pfu-838710-001"/>
    <property type="match status" value="1"/>
</dbReference>